<organism evidence="1 2">
    <name type="scientific">Daedalea quercina L-15889</name>
    <dbReference type="NCBI Taxonomy" id="1314783"/>
    <lineage>
        <taxon>Eukaryota</taxon>
        <taxon>Fungi</taxon>
        <taxon>Dikarya</taxon>
        <taxon>Basidiomycota</taxon>
        <taxon>Agaricomycotina</taxon>
        <taxon>Agaricomycetes</taxon>
        <taxon>Polyporales</taxon>
        <taxon>Fomitopsis</taxon>
    </lineage>
</organism>
<proteinExistence type="predicted"/>
<name>A0A165LCZ4_9APHY</name>
<dbReference type="OrthoDB" id="3007369at2759"/>
<accession>A0A165LCZ4</accession>
<evidence type="ECO:0000313" key="2">
    <source>
        <dbReference type="Proteomes" id="UP000076727"/>
    </source>
</evidence>
<keyword evidence="2" id="KW-1185">Reference proteome</keyword>
<dbReference type="AlphaFoldDB" id="A0A165LCZ4"/>
<dbReference type="EMBL" id="KV429135">
    <property type="protein sequence ID" value="KZT64254.1"/>
    <property type="molecule type" value="Genomic_DNA"/>
</dbReference>
<reference evidence="1 2" key="1">
    <citation type="journal article" date="2016" name="Mol. Biol. Evol.">
        <title>Comparative Genomics of Early-Diverging Mushroom-Forming Fungi Provides Insights into the Origins of Lignocellulose Decay Capabilities.</title>
        <authorList>
            <person name="Nagy L.G."/>
            <person name="Riley R."/>
            <person name="Tritt A."/>
            <person name="Adam C."/>
            <person name="Daum C."/>
            <person name="Floudas D."/>
            <person name="Sun H."/>
            <person name="Yadav J.S."/>
            <person name="Pangilinan J."/>
            <person name="Larsson K.H."/>
            <person name="Matsuura K."/>
            <person name="Barry K."/>
            <person name="Labutti K."/>
            <person name="Kuo R."/>
            <person name="Ohm R.A."/>
            <person name="Bhattacharya S.S."/>
            <person name="Shirouzu T."/>
            <person name="Yoshinaga Y."/>
            <person name="Martin F.M."/>
            <person name="Grigoriev I.V."/>
            <person name="Hibbett D.S."/>
        </authorList>
    </citation>
    <scope>NUCLEOTIDE SEQUENCE [LARGE SCALE GENOMIC DNA]</scope>
    <source>
        <strain evidence="1 2">L-15889</strain>
    </source>
</reference>
<protein>
    <submittedName>
        <fullName evidence="1">Uncharacterized protein</fullName>
    </submittedName>
</protein>
<gene>
    <name evidence="1" type="ORF">DAEQUDRAFT_44614</name>
</gene>
<sequence length="117" mass="13601">MITSTNLDIELDGEGQSYVYDPTDQGATTSDFNYNVTVYSKTGLANQQHNLVINLQPGSWIAFDWLEYTRTTDPCIPYYSSHIDVTPHEQWLELYFAHEFVCGDFCRDSAKQFVWWQ</sequence>
<dbReference type="Proteomes" id="UP000076727">
    <property type="component" value="Unassembled WGS sequence"/>
</dbReference>
<evidence type="ECO:0000313" key="1">
    <source>
        <dbReference type="EMBL" id="KZT64254.1"/>
    </source>
</evidence>